<organism evidence="1 2">
    <name type="scientific">Lentzea guizhouensis</name>
    <dbReference type="NCBI Taxonomy" id="1586287"/>
    <lineage>
        <taxon>Bacteria</taxon>
        <taxon>Bacillati</taxon>
        <taxon>Actinomycetota</taxon>
        <taxon>Actinomycetes</taxon>
        <taxon>Pseudonocardiales</taxon>
        <taxon>Pseudonocardiaceae</taxon>
        <taxon>Lentzea</taxon>
    </lineage>
</organism>
<evidence type="ECO:0000313" key="2">
    <source>
        <dbReference type="Proteomes" id="UP000093053"/>
    </source>
</evidence>
<name>A0A1B2HLQ1_9PSEU</name>
<dbReference type="EMBL" id="CP016793">
    <property type="protein sequence ID" value="ANZ38631.1"/>
    <property type="molecule type" value="Genomic_DNA"/>
</dbReference>
<reference evidence="1 2" key="1">
    <citation type="submission" date="2016-07" db="EMBL/GenBank/DDBJ databases">
        <title>Complete genome sequence of the Lentzea guizhouensis DHS C013.</title>
        <authorList>
            <person name="Cao C."/>
        </authorList>
    </citation>
    <scope>NUCLEOTIDE SEQUENCE [LARGE SCALE GENOMIC DNA]</scope>
    <source>
        <strain evidence="1 2">DHS C013</strain>
    </source>
</reference>
<accession>A0A1B2HLQ1</accession>
<sequence length="229" mass="23181">MLHMRWSRGWITAAGVVSVVAAVGGTAFALAGSGALSSQSSVAGKEVCAGQPVELREVGGPAGVLSDQLVVGTSLRITNLANSRTITVPVVGTSTKCAALNFAAFEAVRTPDAGRGPAETVFRRVRVEIVGNAPAPVESSQPRAEAAGRVVCDGAVVQLSDVGGRAAGFSSQLPIGTVVRVTNLDSGRAVTVEVVATGNGCLGLNRAAFGKVAESGMSVVKRVRIEEVT</sequence>
<dbReference type="Gene3D" id="2.40.40.10">
    <property type="entry name" value="RlpA-like domain"/>
    <property type="match status" value="1"/>
</dbReference>
<keyword evidence="2" id="KW-1185">Reference proteome</keyword>
<evidence type="ECO:0000313" key="1">
    <source>
        <dbReference type="EMBL" id="ANZ38631.1"/>
    </source>
</evidence>
<dbReference type="InterPro" id="IPR036908">
    <property type="entry name" value="RlpA-like_sf"/>
</dbReference>
<protein>
    <recommendedName>
        <fullName evidence="3">RlpA-like protein double-psi beta-barrel domain-containing protein</fullName>
    </recommendedName>
</protein>
<gene>
    <name evidence="1" type="ORF">BBK82_23780</name>
</gene>
<dbReference type="Proteomes" id="UP000093053">
    <property type="component" value="Chromosome"/>
</dbReference>
<evidence type="ECO:0008006" key="3">
    <source>
        <dbReference type="Google" id="ProtNLM"/>
    </source>
</evidence>
<dbReference type="STRING" id="1586287.BBK82_23780"/>
<dbReference type="AlphaFoldDB" id="A0A1B2HLQ1"/>
<dbReference type="KEGG" id="led:BBK82_23780"/>
<proteinExistence type="predicted"/>